<comment type="caution">
    <text evidence="1">The sequence shown here is derived from an EMBL/GenBank/DDBJ whole genome shotgun (WGS) entry which is preliminary data.</text>
</comment>
<dbReference type="AlphaFoldDB" id="A0A5J4V2B7"/>
<dbReference type="Proteomes" id="UP000324800">
    <property type="component" value="Unassembled WGS sequence"/>
</dbReference>
<sequence length="149" mass="16745">MHGDVFNVGPGEVVLLGDFKQNINLPLEIDQEGYQFFENQPITCLSVVAHSCNDYGIHVKRVYTLLSRCLTYTTGFVLKCLKIKCARLPQKAKKLEIQNFKKSLCFMKQDGMLVASPVSAADESEKMFSPFSFKVESVANKIKTQLSTK</sequence>
<name>A0A5J4V2B7_9EUKA</name>
<accession>A0A5J4V2B7</accession>
<evidence type="ECO:0000313" key="2">
    <source>
        <dbReference type="Proteomes" id="UP000324800"/>
    </source>
</evidence>
<protein>
    <submittedName>
        <fullName evidence="1">Uncharacterized protein</fullName>
    </submittedName>
</protein>
<reference evidence="1 2" key="1">
    <citation type="submission" date="2019-03" db="EMBL/GenBank/DDBJ databases">
        <title>Single cell metagenomics reveals metabolic interactions within the superorganism composed of flagellate Streblomastix strix and complex community of Bacteroidetes bacteria on its surface.</title>
        <authorList>
            <person name="Treitli S.C."/>
            <person name="Kolisko M."/>
            <person name="Husnik F."/>
            <person name="Keeling P."/>
            <person name="Hampl V."/>
        </authorList>
    </citation>
    <scope>NUCLEOTIDE SEQUENCE [LARGE SCALE GENOMIC DNA]</scope>
    <source>
        <strain evidence="1">ST1C</strain>
    </source>
</reference>
<organism evidence="1 2">
    <name type="scientific">Streblomastix strix</name>
    <dbReference type="NCBI Taxonomy" id="222440"/>
    <lineage>
        <taxon>Eukaryota</taxon>
        <taxon>Metamonada</taxon>
        <taxon>Preaxostyla</taxon>
        <taxon>Oxymonadida</taxon>
        <taxon>Streblomastigidae</taxon>
        <taxon>Streblomastix</taxon>
    </lineage>
</organism>
<dbReference type="EMBL" id="SNRW01010383">
    <property type="protein sequence ID" value="KAA6376644.1"/>
    <property type="molecule type" value="Genomic_DNA"/>
</dbReference>
<gene>
    <name evidence="1" type="ORF">EZS28_027828</name>
</gene>
<evidence type="ECO:0000313" key="1">
    <source>
        <dbReference type="EMBL" id="KAA6376644.1"/>
    </source>
</evidence>
<proteinExistence type="predicted"/>